<dbReference type="EMBL" id="JARYMX010000001">
    <property type="protein sequence ID" value="KAJ9564952.1"/>
    <property type="molecule type" value="Genomic_DNA"/>
</dbReference>
<dbReference type="Pfam" id="PF14299">
    <property type="entry name" value="PP2"/>
    <property type="match status" value="2"/>
</dbReference>
<dbReference type="Proteomes" id="UP001172457">
    <property type="component" value="Chromosome 1"/>
</dbReference>
<keyword evidence="17" id="KW-0325">Glycoprotein</keyword>
<comment type="catalytic activity">
    <reaction evidence="18">
        <text>L-threonyl-[protein] + ATP = O-phospho-L-threonyl-[protein] + ADP + H(+)</text>
        <dbReference type="Rhea" id="RHEA:46608"/>
        <dbReference type="Rhea" id="RHEA-COMP:11060"/>
        <dbReference type="Rhea" id="RHEA-COMP:11605"/>
        <dbReference type="ChEBI" id="CHEBI:15378"/>
        <dbReference type="ChEBI" id="CHEBI:30013"/>
        <dbReference type="ChEBI" id="CHEBI:30616"/>
        <dbReference type="ChEBI" id="CHEBI:61977"/>
        <dbReference type="ChEBI" id="CHEBI:456216"/>
        <dbReference type="EC" id="2.7.11.1"/>
    </reaction>
</comment>
<keyword evidence="9" id="KW-0732">Signal</keyword>
<keyword evidence="14" id="KW-1133">Transmembrane helix</keyword>
<reference evidence="22" key="1">
    <citation type="submission" date="2023-03" db="EMBL/GenBank/DDBJ databases">
        <title>Chromosome-scale reference genome and RAD-based genetic map of yellow starthistle (Centaurea solstitialis) reveal putative structural variation and QTLs associated with invader traits.</title>
        <authorList>
            <person name="Reatini B."/>
            <person name="Cang F.A."/>
            <person name="Jiang Q."/>
            <person name="Mckibben M.T.W."/>
            <person name="Barker M.S."/>
            <person name="Rieseberg L.H."/>
            <person name="Dlugosch K.M."/>
        </authorList>
    </citation>
    <scope>NUCLEOTIDE SEQUENCE</scope>
    <source>
        <strain evidence="22">CAN-66</strain>
        <tissue evidence="22">Leaf</tissue>
    </source>
</reference>
<evidence type="ECO:0000256" key="3">
    <source>
        <dbReference type="ARBA" id="ARBA00022475"/>
    </source>
</evidence>
<keyword evidence="3" id="KW-1003">Cell membrane</keyword>
<evidence type="ECO:0000256" key="18">
    <source>
        <dbReference type="ARBA" id="ARBA00047899"/>
    </source>
</evidence>
<keyword evidence="13" id="KW-0067">ATP-binding</keyword>
<evidence type="ECO:0000256" key="6">
    <source>
        <dbReference type="ARBA" id="ARBA00022614"/>
    </source>
</evidence>
<keyword evidence="11" id="KW-0547">Nucleotide-binding</keyword>
<keyword evidence="4" id="KW-0723">Serine/threonine-protein kinase</keyword>
<keyword evidence="7" id="KW-0808">Transferase</keyword>
<keyword evidence="15" id="KW-0472">Membrane</keyword>
<feature type="region of interest" description="Disordered" evidence="20">
    <location>
        <begin position="49"/>
        <end position="81"/>
    </location>
</feature>
<keyword evidence="6" id="KW-0433">Leucine-rich repeat</keyword>
<evidence type="ECO:0000256" key="9">
    <source>
        <dbReference type="ARBA" id="ARBA00022729"/>
    </source>
</evidence>
<dbReference type="InterPro" id="IPR000719">
    <property type="entry name" value="Prot_kinase_dom"/>
</dbReference>
<keyword evidence="5" id="KW-0597">Phosphoprotein</keyword>
<comment type="caution">
    <text evidence="22">The sequence shown here is derived from an EMBL/GenBank/DDBJ whole genome shotgun (WGS) entry which is preliminary data.</text>
</comment>
<feature type="domain" description="Protein kinase" evidence="21">
    <location>
        <begin position="381"/>
        <end position="692"/>
    </location>
</feature>
<keyword evidence="8" id="KW-0812">Transmembrane</keyword>
<keyword evidence="12" id="KW-0418">Kinase</keyword>
<dbReference type="Pfam" id="PF07714">
    <property type="entry name" value="PK_Tyr_Ser-Thr"/>
    <property type="match status" value="2"/>
</dbReference>
<dbReference type="SMART" id="SM00220">
    <property type="entry name" value="S_TKc"/>
    <property type="match status" value="2"/>
</dbReference>
<name>A0AA38WL85_9ASTR</name>
<keyword evidence="10" id="KW-0677">Repeat</keyword>
<dbReference type="GO" id="GO:0005886">
    <property type="term" value="C:plasma membrane"/>
    <property type="evidence" value="ECO:0007669"/>
    <property type="project" value="UniProtKB-SubCell"/>
</dbReference>
<evidence type="ECO:0000256" key="7">
    <source>
        <dbReference type="ARBA" id="ARBA00022679"/>
    </source>
</evidence>
<dbReference type="PROSITE" id="PS00108">
    <property type="entry name" value="PROTEIN_KINASE_ST"/>
    <property type="match status" value="1"/>
</dbReference>
<evidence type="ECO:0000256" key="8">
    <source>
        <dbReference type="ARBA" id="ARBA00022692"/>
    </source>
</evidence>
<proteinExistence type="predicted"/>
<gene>
    <name evidence="22" type="ORF">OSB04_000918</name>
</gene>
<evidence type="ECO:0000313" key="22">
    <source>
        <dbReference type="EMBL" id="KAJ9564952.1"/>
    </source>
</evidence>
<evidence type="ECO:0000256" key="15">
    <source>
        <dbReference type="ARBA" id="ARBA00023136"/>
    </source>
</evidence>
<evidence type="ECO:0000256" key="13">
    <source>
        <dbReference type="ARBA" id="ARBA00022840"/>
    </source>
</evidence>
<dbReference type="GO" id="GO:0005524">
    <property type="term" value="F:ATP binding"/>
    <property type="evidence" value="ECO:0007669"/>
    <property type="project" value="UniProtKB-KW"/>
</dbReference>
<evidence type="ECO:0000256" key="19">
    <source>
        <dbReference type="ARBA" id="ARBA00048679"/>
    </source>
</evidence>
<dbReference type="EC" id="2.7.11.1" evidence="2"/>
<dbReference type="Gene3D" id="3.30.200.20">
    <property type="entry name" value="Phosphorylase Kinase, domain 1"/>
    <property type="match status" value="2"/>
</dbReference>
<dbReference type="PROSITE" id="PS50011">
    <property type="entry name" value="PROTEIN_KINASE_DOM"/>
    <property type="match status" value="2"/>
</dbReference>
<accession>A0AA38WL85</accession>
<dbReference type="GO" id="GO:0004714">
    <property type="term" value="F:transmembrane receptor protein tyrosine kinase activity"/>
    <property type="evidence" value="ECO:0007669"/>
    <property type="project" value="InterPro"/>
</dbReference>
<dbReference type="FunFam" id="1.10.510.10:FF:000358">
    <property type="entry name" value="Putative leucine-rich repeat receptor-like serine/threonine-protein kinase"/>
    <property type="match status" value="1"/>
</dbReference>
<evidence type="ECO:0000256" key="2">
    <source>
        <dbReference type="ARBA" id="ARBA00012513"/>
    </source>
</evidence>
<dbReference type="InterPro" id="IPR008271">
    <property type="entry name" value="Ser/Thr_kinase_AS"/>
</dbReference>
<dbReference type="InterPro" id="IPR001245">
    <property type="entry name" value="Ser-Thr/Tyr_kinase_cat_dom"/>
</dbReference>
<dbReference type="SUPFAM" id="SSF56112">
    <property type="entry name" value="Protein kinase-like (PK-like)"/>
    <property type="match status" value="3"/>
</dbReference>
<dbReference type="GO" id="GO:0004674">
    <property type="term" value="F:protein serine/threonine kinase activity"/>
    <property type="evidence" value="ECO:0007669"/>
    <property type="project" value="UniProtKB-KW"/>
</dbReference>
<dbReference type="PANTHER" id="PTHR27003:SF471">
    <property type="entry name" value="VASCULAR ENDOTHELIAL GROWTH FACTOR RECEPTOR 2 (VEGFR2)-RELATED"/>
    <property type="match status" value="1"/>
</dbReference>
<dbReference type="PANTHER" id="PTHR27003">
    <property type="entry name" value="OS07G0166700 PROTEIN"/>
    <property type="match status" value="1"/>
</dbReference>
<evidence type="ECO:0000313" key="23">
    <source>
        <dbReference type="Proteomes" id="UP001172457"/>
    </source>
</evidence>
<sequence>MSALDIFKCFVSLDVNQNCWVADQARKIDLGIELLADLRLRLDLELTTAPSRPPQSVASPTPSSPSPSSVPPINGVSGSTNDDLRIPLREIVLATNNFSQQNLIDKDDFEEFYKAQLFRSGQLVNVVVQRLRHGHPYMSFPEGRYDVLRTIYYDLGVNRINMVSIVGFCDENDEIIIINEHLVNGSLDKHLPYPTLTWLQRLHICVGVAHAINHDLIGMSRYMINVKSSKILLDKDWEPKLLATFSRSKHDLVESFGLLMAEVLCDRKKMAGDGYRSQDQYPFKDHYDYARGIMNEIIDHNLRKQMHPQSLTIFSRTAINCLTEPREKQHKIGDILKELERALELQKEHENAAVEPLTFSWKKLECLKIQLNDILLSTKNFAKEYCIGSGAYGTVYKAELDHFDRKNMLPEGENKSELPKTRGIVAIKRISNVEDDQGEQGFFIELEMLSRCEHPNIISLLGFSHEGHERILVYEYASQRSLDDYLGSTDKKTNLTWAQRIRICLDIAHGLNYLHNNTEEKPRIIHRDIKSANILLGDKWNAKIADFGLSKFHPMNQHASTINTNNIAGTSVYLDPEYLETGKLKKSSDIYSFGVVLFEILSGRLAYDSIYLADNDKGLASVARQHFKDGTLKELVDPTMREVDELISTLSKGPNQDSLDTFSNVAYRCLAETQNERPTLDVIIKELENALIFQEHRKDNFKFSLNEIKSGTNSFSDNNCIIRGAFGKAYKGEVQYDHWRKTVVAKRLSKSTREDYFLTELEILFKHKNDNLVGLLGYCKEMNEKIIVYDHESIGSLDMYLNNVSLGWTKRLKICIDVASGLDFLHGDLLKEEVVIHKDLKSASILLNGDWEAKISDFGLSLIDPVNKKMDHVVDDVIGTPGYYSELGFLTKESDIYALGVVLVEVVCGRLTLDIRNDKGQYLDDFVQDYFERGSFDEIVFKGIEQQVVPESLNTFMKIAYKCLHRRRHKRPTAGEVVEQLNKALEFQEDYEIWEPKLPRDYKQMLNMSKSPAMYTMETKKGLYNILRSKGILLQKGRLWFSLGNDGERIEMISSTMFSYKNSQSHCWVHVPESRFHKVAMMSDISNLKIQIKIKTQSLSMGISYRVHLVFKFCSPRKPSAKRMYVNLKFKKGNETLHSYFATWREDGWMMIELGQLSTQKGDNDFEVLLESVSRYYSGSGAIYVEGIECQAIDNASLKNTIWFIPDSFVYTLELCVVDAKHEDIKMLEKTTNSKTNLVQQLPNNCEETSNKFKNYDDGEKLLSLDNVSRKETLMLLAKEVLYTSSNEKLFDLNRSVESRSEDVVEVLPQQVFRIKCKIECQMLSPDTDYVCYLVFKISKKCHGLNCPVRVRDILHWKNKETKVLFFRSPNPLDQHDANWVPEQRPDGFMEVIVWKFNSNYNCRNNCIPMNIKLIAYEGTMSGLIAYGLEI</sequence>
<evidence type="ECO:0000256" key="11">
    <source>
        <dbReference type="ARBA" id="ARBA00022741"/>
    </source>
</evidence>
<keyword evidence="23" id="KW-1185">Reference proteome</keyword>
<evidence type="ECO:0000256" key="14">
    <source>
        <dbReference type="ARBA" id="ARBA00022989"/>
    </source>
</evidence>
<keyword evidence="16" id="KW-0675">Receptor</keyword>
<dbReference type="InterPro" id="IPR045272">
    <property type="entry name" value="ANXUR1/2-like"/>
</dbReference>
<comment type="catalytic activity">
    <reaction evidence="19">
        <text>L-seryl-[protein] + ATP = O-phospho-L-seryl-[protein] + ADP + H(+)</text>
        <dbReference type="Rhea" id="RHEA:17989"/>
        <dbReference type="Rhea" id="RHEA-COMP:9863"/>
        <dbReference type="Rhea" id="RHEA-COMP:11604"/>
        <dbReference type="ChEBI" id="CHEBI:15378"/>
        <dbReference type="ChEBI" id="CHEBI:29999"/>
        <dbReference type="ChEBI" id="CHEBI:30616"/>
        <dbReference type="ChEBI" id="CHEBI:83421"/>
        <dbReference type="ChEBI" id="CHEBI:456216"/>
        <dbReference type="EC" id="2.7.11.1"/>
    </reaction>
</comment>
<feature type="compositionally biased region" description="Low complexity" evidence="20">
    <location>
        <begin position="49"/>
        <end position="61"/>
    </location>
</feature>
<evidence type="ECO:0000256" key="20">
    <source>
        <dbReference type="SAM" id="MobiDB-lite"/>
    </source>
</evidence>
<evidence type="ECO:0000256" key="10">
    <source>
        <dbReference type="ARBA" id="ARBA00022737"/>
    </source>
</evidence>
<evidence type="ECO:0000256" key="5">
    <source>
        <dbReference type="ARBA" id="ARBA00022553"/>
    </source>
</evidence>
<evidence type="ECO:0000256" key="1">
    <source>
        <dbReference type="ARBA" id="ARBA00004162"/>
    </source>
</evidence>
<evidence type="ECO:0000256" key="12">
    <source>
        <dbReference type="ARBA" id="ARBA00022777"/>
    </source>
</evidence>
<evidence type="ECO:0000256" key="16">
    <source>
        <dbReference type="ARBA" id="ARBA00023170"/>
    </source>
</evidence>
<organism evidence="22 23">
    <name type="scientific">Centaurea solstitialis</name>
    <name type="common">yellow star-thistle</name>
    <dbReference type="NCBI Taxonomy" id="347529"/>
    <lineage>
        <taxon>Eukaryota</taxon>
        <taxon>Viridiplantae</taxon>
        <taxon>Streptophyta</taxon>
        <taxon>Embryophyta</taxon>
        <taxon>Tracheophyta</taxon>
        <taxon>Spermatophyta</taxon>
        <taxon>Magnoliopsida</taxon>
        <taxon>eudicotyledons</taxon>
        <taxon>Gunneridae</taxon>
        <taxon>Pentapetalae</taxon>
        <taxon>asterids</taxon>
        <taxon>campanulids</taxon>
        <taxon>Asterales</taxon>
        <taxon>Asteraceae</taxon>
        <taxon>Carduoideae</taxon>
        <taxon>Cardueae</taxon>
        <taxon>Centaureinae</taxon>
        <taxon>Centaurea</taxon>
    </lineage>
</organism>
<feature type="domain" description="Protein kinase" evidence="21">
    <location>
        <begin position="715"/>
        <end position="985"/>
    </location>
</feature>
<evidence type="ECO:0000259" key="21">
    <source>
        <dbReference type="PROSITE" id="PS50011"/>
    </source>
</evidence>
<comment type="subcellular location">
    <subcellularLocation>
        <location evidence="1">Cell membrane</location>
        <topology evidence="1">Single-pass membrane protein</topology>
    </subcellularLocation>
</comment>
<dbReference type="Gene3D" id="1.10.510.10">
    <property type="entry name" value="Transferase(Phosphotransferase) domain 1"/>
    <property type="match status" value="3"/>
</dbReference>
<dbReference type="InterPro" id="IPR025886">
    <property type="entry name" value="PP2-like"/>
</dbReference>
<evidence type="ECO:0000256" key="4">
    <source>
        <dbReference type="ARBA" id="ARBA00022527"/>
    </source>
</evidence>
<dbReference type="GO" id="GO:0009506">
    <property type="term" value="C:plasmodesma"/>
    <property type="evidence" value="ECO:0007669"/>
    <property type="project" value="TreeGrafter"/>
</dbReference>
<evidence type="ECO:0000256" key="17">
    <source>
        <dbReference type="ARBA" id="ARBA00023180"/>
    </source>
</evidence>
<protein>
    <recommendedName>
        <fullName evidence="2">non-specific serine/threonine protein kinase</fullName>
        <ecNumber evidence="2">2.7.11.1</ecNumber>
    </recommendedName>
</protein>
<dbReference type="InterPro" id="IPR011009">
    <property type="entry name" value="Kinase-like_dom_sf"/>
</dbReference>